<dbReference type="RefSeq" id="WP_022938665.1">
    <property type="nucleotide sequence ID" value="NZ_CABKRQ010000006.1"/>
</dbReference>
<dbReference type="Pfam" id="PF12228">
    <property type="entry name" value="DUF3604"/>
    <property type="match status" value="1"/>
</dbReference>
<reference evidence="1 2" key="1">
    <citation type="submission" date="2018-05" db="EMBL/GenBank/DDBJ databases">
        <title>Genomic Encyclopedia of Type Strains, Phase IV (KMG-IV): sequencing the most valuable type-strain genomes for metagenomic binning, comparative biology and taxonomic classification.</title>
        <authorList>
            <person name="Goeker M."/>
        </authorList>
    </citation>
    <scope>NUCLEOTIDE SEQUENCE [LARGE SCALE GENOMIC DNA]</scope>
    <source>
        <strain evidence="1 2">JC118</strain>
    </source>
</reference>
<accession>A0A318KZJ0</accession>
<proteinExistence type="predicted"/>
<gene>
    <name evidence="1" type="ORF">DES51_102185</name>
</gene>
<evidence type="ECO:0000313" key="2">
    <source>
        <dbReference type="Proteomes" id="UP000247612"/>
    </source>
</evidence>
<keyword evidence="2" id="KW-1185">Reference proteome</keyword>
<name>A0A318KZJ0_9FIRM</name>
<dbReference type="AlphaFoldDB" id="A0A318KZJ0"/>
<dbReference type="SUPFAM" id="SSF89550">
    <property type="entry name" value="PHP domain-like"/>
    <property type="match status" value="1"/>
</dbReference>
<protein>
    <submittedName>
        <fullName evidence="1">Uncharacterized protein DUF3604</fullName>
    </submittedName>
</protein>
<dbReference type="InterPro" id="IPR016195">
    <property type="entry name" value="Pol/histidinol_Pase-like"/>
</dbReference>
<organism evidence="1 2">
    <name type="scientific">Dielma fastidiosa</name>
    <dbReference type="NCBI Taxonomy" id="1034346"/>
    <lineage>
        <taxon>Bacteria</taxon>
        <taxon>Bacillati</taxon>
        <taxon>Bacillota</taxon>
        <taxon>Erysipelotrichia</taxon>
        <taxon>Erysipelotrichales</taxon>
        <taxon>Erysipelotrichaceae</taxon>
        <taxon>Dielma</taxon>
    </lineage>
</organism>
<dbReference type="STRING" id="1034346.GCA_000313565_02379"/>
<comment type="caution">
    <text evidence="1">The sequence shown here is derived from an EMBL/GenBank/DDBJ whole genome shotgun (WGS) entry which is preliminary data.</text>
</comment>
<dbReference type="EMBL" id="QJKH01000002">
    <property type="protein sequence ID" value="PXX81066.1"/>
    <property type="molecule type" value="Genomic_DNA"/>
</dbReference>
<dbReference type="InterPro" id="IPR022028">
    <property type="entry name" value="DUF3604"/>
</dbReference>
<dbReference type="Gene3D" id="3.20.20.140">
    <property type="entry name" value="Metal-dependent hydrolases"/>
    <property type="match status" value="1"/>
</dbReference>
<evidence type="ECO:0000313" key="1">
    <source>
        <dbReference type="EMBL" id="PXX81066.1"/>
    </source>
</evidence>
<dbReference type="Proteomes" id="UP000247612">
    <property type="component" value="Unassembled WGS sequence"/>
</dbReference>
<sequence>MENKYKILWTDMHSNIHHEGMSELPKWYAHAKSMLDFWPIAYYPYYMRKLPSGMGVEDIHDLDKVKADWEELRSFVNKANAEGWPMFMGYEWQGSGLDGDHNVFFKNNENEIAFPLRYQELYELYKDKDAIAIPHHLAYQSGSRGKNWDTHIEAFSPFAEVYSSHGSSENDYGSIPMNRHVHMGPRVGANSVESGYKRGYHFGLIASGDNHSVPAVSEFGSMAVLAENRTKDAIWEAMQKRHVYGVSNERIKLRMDLDGAMMGDCTSFKEASELNLNIEGSNALDRIEVIVDNDVADIINCNHRSSKPEGKVHFKFKLEFGWGPDRRVFPDIASRKWHGCLHTEGSILSVENVWNTMGQAILHQDENDFEFELTTYKTTQTGKWMGSAAITTEGFIFEIETAADEVLKLNVDGIDYELPVQSLLNDSMLFSLDEEAKRLIYDTYQEESFYRNDTWWHNTYKFKANKAAVKADFMYQGTTVLDLSAAHHVRVRVHQKNGCMAWSSPIFNKES</sequence>